<feature type="transmembrane region" description="Helical" evidence="1">
    <location>
        <begin position="112"/>
        <end position="135"/>
    </location>
</feature>
<proteinExistence type="predicted"/>
<keyword evidence="1" id="KW-0812">Transmembrane</keyword>
<dbReference type="AlphaFoldDB" id="A0A5M6I503"/>
<evidence type="ECO:0000313" key="2">
    <source>
        <dbReference type="EMBL" id="KAA5603262.1"/>
    </source>
</evidence>
<protein>
    <submittedName>
        <fullName evidence="2">Divalent cation transporter</fullName>
    </submittedName>
</protein>
<feature type="transmembrane region" description="Helical" evidence="1">
    <location>
        <begin position="42"/>
        <end position="61"/>
    </location>
</feature>
<name>A0A5M6I503_9PROT</name>
<keyword evidence="3" id="KW-1185">Reference proteome</keyword>
<keyword evidence="1" id="KW-1133">Transmembrane helix</keyword>
<dbReference type="Proteomes" id="UP000324065">
    <property type="component" value="Unassembled WGS sequence"/>
</dbReference>
<sequence>MRDSTLTAVLLAALAGLPILLGGALARVEGLLPGWLDREVRHTVTALVGGILIAAVALVLIPKGTEALSPLPVALCMGGGGVLFLWVDKALSESGAKVSQLLAMLLDYVPEAIALGAMLATGDPAAYLLALLIGLQNLPEGFNALREMTVGRHGLRFGPAFGLLAGCTVLGPLAALGGTLGLGDHPALLGGVMLMAAGGILYLTFQDIAPQAHLRRGWGPPLGAVAGVLIGVLGEMVMR</sequence>
<feature type="transmembrane region" description="Helical" evidence="1">
    <location>
        <begin position="217"/>
        <end position="238"/>
    </location>
</feature>
<evidence type="ECO:0000313" key="3">
    <source>
        <dbReference type="Proteomes" id="UP000324065"/>
    </source>
</evidence>
<dbReference type="EMBL" id="VWPJ01000037">
    <property type="protein sequence ID" value="KAA5603262.1"/>
    <property type="molecule type" value="Genomic_DNA"/>
</dbReference>
<evidence type="ECO:0000256" key="1">
    <source>
        <dbReference type="SAM" id="Phobius"/>
    </source>
</evidence>
<keyword evidence="1" id="KW-0472">Membrane</keyword>
<dbReference type="RefSeq" id="WP_150064184.1">
    <property type="nucleotide sequence ID" value="NZ_JACHII010000035.1"/>
</dbReference>
<reference evidence="2 3" key="1">
    <citation type="submission" date="2019-09" db="EMBL/GenBank/DDBJ databases">
        <title>Genome sequence of Roseospira marina, one of the more divergent members of the non-sulfur purple photosynthetic bacterial family, the Rhodospirillaceae.</title>
        <authorList>
            <person name="Meyer T."/>
            <person name="Kyndt J."/>
        </authorList>
    </citation>
    <scope>NUCLEOTIDE SEQUENCE [LARGE SCALE GENOMIC DNA]</scope>
    <source>
        <strain evidence="2 3">DSM 15113</strain>
    </source>
</reference>
<accession>A0A5M6I503</accession>
<gene>
    <name evidence="2" type="ORF">F1188_19810</name>
</gene>
<feature type="transmembrane region" description="Helical" evidence="1">
    <location>
        <begin position="68"/>
        <end position="87"/>
    </location>
</feature>
<feature type="transmembrane region" description="Helical" evidence="1">
    <location>
        <begin position="155"/>
        <end position="175"/>
    </location>
</feature>
<comment type="caution">
    <text evidence="2">The sequence shown here is derived from an EMBL/GenBank/DDBJ whole genome shotgun (WGS) entry which is preliminary data.</text>
</comment>
<organism evidence="2 3">
    <name type="scientific">Roseospira marina</name>
    <dbReference type="NCBI Taxonomy" id="140057"/>
    <lineage>
        <taxon>Bacteria</taxon>
        <taxon>Pseudomonadati</taxon>
        <taxon>Pseudomonadota</taxon>
        <taxon>Alphaproteobacteria</taxon>
        <taxon>Rhodospirillales</taxon>
        <taxon>Rhodospirillaceae</taxon>
        <taxon>Roseospira</taxon>
    </lineage>
</organism>
<dbReference type="OrthoDB" id="5766358at2"/>
<feature type="transmembrane region" description="Helical" evidence="1">
    <location>
        <begin position="187"/>
        <end position="205"/>
    </location>
</feature>